<comment type="catalytic activity">
    <reaction evidence="7">
        <text>2 GTP = 3',3'-c-di-GMP + 2 diphosphate</text>
        <dbReference type="Rhea" id="RHEA:24898"/>
        <dbReference type="ChEBI" id="CHEBI:33019"/>
        <dbReference type="ChEBI" id="CHEBI:37565"/>
        <dbReference type="ChEBI" id="CHEBI:58805"/>
        <dbReference type="EC" id="2.7.7.65"/>
    </reaction>
</comment>
<dbReference type="InterPro" id="IPR029787">
    <property type="entry name" value="Nucleotide_cyclase"/>
</dbReference>
<comment type="cofactor">
    <cofactor evidence="1">
        <name>Mg(2+)</name>
        <dbReference type="ChEBI" id="CHEBI:18420"/>
    </cofactor>
</comment>
<evidence type="ECO:0000256" key="2">
    <source>
        <dbReference type="ARBA" id="ARBA00004141"/>
    </source>
</evidence>
<dbReference type="GO" id="GO:0016020">
    <property type="term" value="C:membrane"/>
    <property type="evidence" value="ECO:0007669"/>
    <property type="project" value="UniProtKB-SubCell"/>
</dbReference>
<dbReference type="NCBIfam" id="TIGR00254">
    <property type="entry name" value="GGDEF"/>
    <property type="match status" value="1"/>
</dbReference>
<reference evidence="10 11" key="1">
    <citation type="submission" date="2016-09" db="EMBL/GenBank/DDBJ databases">
        <title>Draft Genome Sequence of four Alteromonas macleodii strains isolated from copper coupons and grown long-term at elevated copper levels.</title>
        <authorList>
            <person name="Cusick K."/>
            <person name="Dale J."/>
            <person name="Little B."/>
            <person name="Biffinger J."/>
        </authorList>
    </citation>
    <scope>NUCLEOTIDE SEQUENCE [LARGE SCALE GENOMIC DNA]</scope>
    <source>
        <strain evidence="10 11">KCP01</strain>
    </source>
</reference>
<dbReference type="PROSITE" id="PS50887">
    <property type="entry name" value="GGDEF"/>
    <property type="match status" value="1"/>
</dbReference>
<proteinExistence type="predicted"/>
<keyword evidence="6 8" id="KW-0472">Membrane</keyword>
<evidence type="ECO:0000256" key="5">
    <source>
        <dbReference type="ARBA" id="ARBA00022989"/>
    </source>
</evidence>
<dbReference type="PANTHER" id="PTHR45138:SF9">
    <property type="entry name" value="DIGUANYLATE CYCLASE DGCM-RELATED"/>
    <property type="match status" value="1"/>
</dbReference>
<organism evidence="10 11">
    <name type="scientific">Alteromonas macleodii</name>
    <name type="common">Pseudoalteromonas macleodii</name>
    <dbReference type="NCBI Taxonomy" id="28108"/>
    <lineage>
        <taxon>Bacteria</taxon>
        <taxon>Pseudomonadati</taxon>
        <taxon>Pseudomonadota</taxon>
        <taxon>Gammaproteobacteria</taxon>
        <taxon>Alteromonadales</taxon>
        <taxon>Alteromonadaceae</taxon>
        <taxon>Alteromonas/Salinimonas group</taxon>
        <taxon>Alteromonas</taxon>
    </lineage>
</organism>
<dbReference type="InterPro" id="IPR000160">
    <property type="entry name" value="GGDEF_dom"/>
</dbReference>
<dbReference type="Pfam" id="PF13675">
    <property type="entry name" value="PilJ"/>
    <property type="match status" value="1"/>
</dbReference>
<evidence type="ECO:0000259" key="9">
    <source>
        <dbReference type="PROSITE" id="PS50887"/>
    </source>
</evidence>
<keyword evidence="4 8" id="KW-0812">Transmembrane</keyword>
<dbReference type="Gene3D" id="3.30.70.270">
    <property type="match status" value="1"/>
</dbReference>
<dbReference type="InterPro" id="IPR050469">
    <property type="entry name" value="Diguanylate_Cyclase"/>
</dbReference>
<dbReference type="Pfam" id="PF00990">
    <property type="entry name" value="GGDEF"/>
    <property type="match status" value="1"/>
</dbReference>
<evidence type="ECO:0000313" key="11">
    <source>
        <dbReference type="Proteomes" id="UP000095392"/>
    </source>
</evidence>
<sequence>MNAEDPITIRNPGRLLTLTYVISLSVIAVLSLVVHFMLDEVISEQNNTGKIVNVSGQQRMLSQRASMFAVDYLQTGAQKSKRLSIAAIEKMKQNHQFLLAPHFEALSKGQPSPLSEELYNLYFMPPSDVDKKIKLFEGEIRAALSENGNVGAVQFSNGSLMFLQLAESDLLTPLHNIVGQYEKESLEKVNDLRNAQNVVLGIIILTILVEAFFIFRPMVAKVSRFATKLQRDANFDYLSGLLNRRAFQIVSQQAIAASHRYKRSLSVVMIDIDFFKRINDTHGHDMGDKAIKHVAKILKMSSRNADCVARIGGEEFVLLLPDTDRAGAFKLAEKLRDRISKNPLDVNGKFIDITVSAGVSYVKEHHDTIESALSEADDALYKAKESGRNNVQLA</sequence>
<dbReference type="InterPro" id="IPR043128">
    <property type="entry name" value="Rev_trsase/Diguanyl_cyclase"/>
</dbReference>
<dbReference type="EC" id="2.7.7.65" evidence="3"/>
<dbReference type="RefSeq" id="WP_014949656.1">
    <property type="nucleotide sequence ID" value="NZ_CP018321.1"/>
</dbReference>
<evidence type="ECO:0000256" key="1">
    <source>
        <dbReference type="ARBA" id="ARBA00001946"/>
    </source>
</evidence>
<dbReference type="SUPFAM" id="SSF55073">
    <property type="entry name" value="Nucleotide cyclase"/>
    <property type="match status" value="1"/>
</dbReference>
<gene>
    <name evidence="10" type="ORF">BFV95_2229</name>
</gene>
<comment type="subcellular location">
    <subcellularLocation>
        <location evidence="2">Membrane</location>
        <topology evidence="2">Multi-pass membrane protein</topology>
    </subcellularLocation>
</comment>
<dbReference type="GO" id="GO:0052621">
    <property type="term" value="F:diguanylate cyclase activity"/>
    <property type="evidence" value="ECO:0007669"/>
    <property type="project" value="UniProtKB-EC"/>
</dbReference>
<keyword evidence="5 8" id="KW-1133">Transmembrane helix</keyword>
<evidence type="ECO:0000256" key="4">
    <source>
        <dbReference type="ARBA" id="ARBA00022692"/>
    </source>
</evidence>
<evidence type="ECO:0000256" key="7">
    <source>
        <dbReference type="ARBA" id="ARBA00034247"/>
    </source>
</evidence>
<dbReference type="CDD" id="cd01949">
    <property type="entry name" value="GGDEF"/>
    <property type="match status" value="1"/>
</dbReference>
<name>A0A1E7DEM9_ALTMA</name>
<dbReference type="FunFam" id="3.30.70.270:FF:000001">
    <property type="entry name" value="Diguanylate cyclase domain protein"/>
    <property type="match status" value="1"/>
</dbReference>
<dbReference type="EMBL" id="MIPY01000013">
    <property type="protein sequence ID" value="OES31928.1"/>
    <property type="molecule type" value="Genomic_DNA"/>
</dbReference>
<dbReference type="Proteomes" id="UP000095392">
    <property type="component" value="Unassembled WGS sequence"/>
</dbReference>
<accession>A0A1E7DEM9</accession>
<dbReference type="GeneID" id="56267281"/>
<evidence type="ECO:0000256" key="8">
    <source>
        <dbReference type="SAM" id="Phobius"/>
    </source>
</evidence>
<comment type="caution">
    <text evidence="10">The sequence shown here is derived from an EMBL/GenBank/DDBJ whole genome shotgun (WGS) entry which is preliminary data.</text>
</comment>
<evidence type="ECO:0000313" key="10">
    <source>
        <dbReference type="EMBL" id="OES31928.1"/>
    </source>
</evidence>
<dbReference type="InterPro" id="IPR029095">
    <property type="entry name" value="NarX-like_N"/>
</dbReference>
<dbReference type="PANTHER" id="PTHR45138">
    <property type="entry name" value="REGULATORY COMPONENTS OF SENSORY TRANSDUCTION SYSTEM"/>
    <property type="match status" value="1"/>
</dbReference>
<dbReference type="AlphaFoldDB" id="A0A1E7DEM9"/>
<protein>
    <recommendedName>
        <fullName evidence="3">diguanylate cyclase</fullName>
        <ecNumber evidence="3">2.7.7.65</ecNumber>
    </recommendedName>
</protein>
<keyword evidence="11" id="KW-1185">Reference proteome</keyword>
<evidence type="ECO:0000256" key="3">
    <source>
        <dbReference type="ARBA" id="ARBA00012528"/>
    </source>
</evidence>
<feature type="domain" description="GGDEF" evidence="9">
    <location>
        <begin position="263"/>
        <end position="394"/>
    </location>
</feature>
<feature type="transmembrane region" description="Helical" evidence="8">
    <location>
        <begin position="15"/>
        <end position="38"/>
    </location>
</feature>
<feature type="transmembrane region" description="Helical" evidence="8">
    <location>
        <begin position="198"/>
        <end position="215"/>
    </location>
</feature>
<dbReference type="SMART" id="SM00267">
    <property type="entry name" value="GGDEF"/>
    <property type="match status" value="1"/>
</dbReference>
<evidence type="ECO:0000256" key="6">
    <source>
        <dbReference type="ARBA" id="ARBA00023136"/>
    </source>
</evidence>